<feature type="transmembrane region" description="Helical" evidence="1">
    <location>
        <begin position="259"/>
        <end position="280"/>
    </location>
</feature>
<dbReference type="EMBL" id="VHIR01000026">
    <property type="protein sequence ID" value="TQE42475.1"/>
    <property type="molecule type" value="Genomic_DNA"/>
</dbReference>
<evidence type="ECO:0000313" key="4">
    <source>
        <dbReference type="Proteomes" id="UP000318080"/>
    </source>
</evidence>
<keyword evidence="1" id="KW-0812">Transmembrane</keyword>
<proteinExistence type="predicted"/>
<protein>
    <submittedName>
        <fullName evidence="3">Peptidase</fullName>
    </submittedName>
</protein>
<dbReference type="RefSeq" id="WP_066487609.1">
    <property type="nucleotide sequence ID" value="NZ_JADPQA010000008.1"/>
</dbReference>
<reference evidence="3 4" key="1">
    <citation type="submission" date="2019-06" db="EMBL/GenBank/DDBJ databases">
        <title>Draft genome of C. phoceense Strain 272.</title>
        <authorList>
            <person name="Pacheco L.G.C."/>
            <person name="Barberis C.M."/>
            <person name="Almuzara M.N."/>
            <person name="Traglia G.M."/>
            <person name="Santos C.S."/>
            <person name="Rocha D.J.P.G."/>
            <person name="Aguiar E.R.G.R."/>
            <person name="Vay C.A."/>
        </authorList>
    </citation>
    <scope>NUCLEOTIDE SEQUENCE [LARGE SCALE GENOMIC DNA]</scope>
    <source>
        <strain evidence="3 4">272</strain>
    </source>
</reference>
<keyword evidence="2" id="KW-0732">Signal</keyword>
<keyword evidence="1" id="KW-0472">Membrane</keyword>
<dbReference type="NCBIfam" id="TIGR03769">
    <property type="entry name" value="P_ac_wall_RPT"/>
    <property type="match status" value="1"/>
</dbReference>
<dbReference type="STRING" id="1686286.GCA_900092335_01618"/>
<gene>
    <name evidence="3" type="ORF">EJK80_12405</name>
</gene>
<dbReference type="NCBIfam" id="NF038134">
    <property type="entry name" value="choice_anch_M"/>
    <property type="match status" value="1"/>
</dbReference>
<dbReference type="InterPro" id="IPR022435">
    <property type="entry name" value="Surface-anchored_actinobac"/>
</dbReference>
<keyword evidence="1" id="KW-1133">Transmembrane helix</keyword>
<dbReference type="AlphaFoldDB" id="A0A540R405"/>
<comment type="caution">
    <text evidence="3">The sequence shown here is derived from an EMBL/GenBank/DDBJ whole genome shotgun (WGS) entry which is preliminary data.</text>
</comment>
<evidence type="ECO:0000256" key="2">
    <source>
        <dbReference type="SAM" id="SignalP"/>
    </source>
</evidence>
<feature type="signal peptide" evidence="2">
    <location>
        <begin position="1"/>
        <end position="23"/>
    </location>
</feature>
<feature type="chain" id="PRO_5022026341" evidence="2">
    <location>
        <begin position="24"/>
        <end position="286"/>
    </location>
</feature>
<evidence type="ECO:0000313" key="3">
    <source>
        <dbReference type="EMBL" id="TQE42475.1"/>
    </source>
</evidence>
<organism evidence="3 4">
    <name type="scientific">Corynebacterium phoceense</name>
    <dbReference type="NCBI Taxonomy" id="1686286"/>
    <lineage>
        <taxon>Bacteria</taxon>
        <taxon>Bacillati</taxon>
        <taxon>Actinomycetota</taxon>
        <taxon>Actinomycetes</taxon>
        <taxon>Mycobacteriales</taxon>
        <taxon>Corynebacteriaceae</taxon>
        <taxon>Corynebacterium</taxon>
    </lineage>
</organism>
<keyword evidence="4" id="KW-1185">Reference proteome</keyword>
<dbReference type="Proteomes" id="UP000318080">
    <property type="component" value="Unassembled WGS sequence"/>
</dbReference>
<accession>A0A540R405</accession>
<dbReference type="GeneID" id="79852831"/>
<sequence length="286" mass="30072">MNHRIPTLLLAGALAFTAAPAWAGDLAQVVSADESVAPSGEAAVIDHGHVDMGALIVDGQAQFKARDDSQPTPVWRDPKDVVFAVDDKALQTLPETNDFAFTGAQPGSQVWVIPQTEVAGVPWLGWNTQAPSLTEVADRGVNIEFLGHSGPGDFSLFLQNGGFEAPQLLFSTAEHGEDSLWVDLHTHTHANWTFTEPGAHKVGLRLTTTTTSGEELATDAVLNFAVGPDAATPQAADAARSLPFEPTTASAGFAGLPMWAWWTVGIVLALVVLGALGAALRGVRRG</sequence>
<name>A0A540R405_9CORY</name>
<evidence type="ECO:0000256" key="1">
    <source>
        <dbReference type="SAM" id="Phobius"/>
    </source>
</evidence>